<evidence type="ECO:0000313" key="2">
    <source>
        <dbReference type="EMBL" id="KFG30715.1"/>
    </source>
</evidence>
<gene>
    <name evidence="2" type="ORF">TGP89_207360</name>
</gene>
<dbReference type="Proteomes" id="UP000028828">
    <property type="component" value="Unassembled WGS sequence"/>
</dbReference>
<feature type="region of interest" description="Disordered" evidence="1">
    <location>
        <begin position="105"/>
        <end position="126"/>
    </location>
</feature>
<feature type="compositionally biased region" description="Polar residues" evidence="1">
    <location>
        <begin position="105"/>
        <end position="116"/>
    </location>
</feature>
<sequence length="126" mass="14334">MDSRSDVAACPLEQATNGWWLQKPSKLLLTTLPSTIHIVLSCNMVALLVTSRQIAQPPGLFFNHRLPKIVKSHSSAQKVVRRLPKIAGLLFWTERMHRKTTEQISTKQHQNHNTRLLSHEPAVEKI</sequence>
<accession>A0A086JEZ7</accession>
<protein>
    <submittedName>
        <fullName evidence="2">Uncharacterized protein</fullName>
    </submittedName>
</protein>
<name>A0A086JEZ7_TOXGO</name>
<dbReference type="VEuPathDB" id="ToxoDB:TGP89_207360"/>
<reference evidence="2 3" key="1">
    <citation type="submission" date="2014-03" db="EMBL/GenBank/DDBJ databases">
        <authorList>
            <person name="Sibley D."/>
            <person name="Venepally P."/>
            <person name="Karamycheva S."/>
            <person name="Hadjithomas M."/>
            <person name="Khan A."/>
            <person name="Brunk B."/>
            <person name="Roos D."/>
            <person name="Caler E."/>
            <person name="Lorenzi H."/>
        </authorList>
    </citation>
    <scope>NUCLEOTIDE SEQUENCE [LARGE SCALE GENOMIC DNA]</scope>
    <source>
        <strain evidence="3">p89</strain>
    </source>
</reference>
<evidence type="ECO:0000313" key="3">
    <source>
        <dbReference type="Proteomes" id="UP000028828"/>
    </source>
</evidence>
<evidence type="ECO:0000256" key="1">
    <source>
        <dbReference type="SAM" id="MobiDB-lite"/>
    </source>
</evidence>
<organism evidence="2 3">
    <name type="scientific">Toxoplasma gondii p89</name>
    <dbReference type="NCBI Taxonomy" id="943119"/>
    <lineage>
        <taxon>Eukaryota</taxon>
        <taxon>Sar</taxon>
        <taxon>Alveolata</taxon>
        <taxon>Apicomplexa</taxon>
        <taxon>Conoidasida</taxon>
        <taxon>Coccidia</taxon>
        <taxon>Eucoccidiorida</taxon>
        <taxon>Eimeriorina</taxon>
        <taxon>Sarcocystidae</taxon>
        <taxon>Toxoplasma</taxon>
    </lineage>
</organism>
<comment type="caution">
    <text evidence="2">The sequence shown here is derived from an EMBL/GenBank/DDBJ whole genome shotgun (WGS) entry which is preliminary data.</text>
</comment>
<dbReference type="AlphaFoldDB" id="A0A086JEZ7"/>
<feature type="compositionally biased region" description="Basic and acidic residues" evidence="1">
    <location>
        <begin position="117"/>
        <end position="126"/>
    </location>
</feature>
<dbReference type="EMBL" id="AEYI02002027">
    <property type="protein sequence ID" value="KFG30715.1"/>
    <property type="molecule type" value="Genomic_DNA"/>
</dbReference>
<proteinExistence type="predicted"/>